<evidence type="ECO:0000256" key="2">
    <source>
        <dbReference type="SAM" id="SignalP"/>
    </source>
</evidence>
<evidence type="ECO:0000256" key="1">
    <source>
        <dbReference type="SAM" id="Phobius"/>
    </source>
</evidence>
<comment type="caution">
    <text evidence="3">The sequence shown here is derived from an EMBL/GenBank/DDBJ whole genome shotgun (WGS) entry which is preliminary data.</text>
</comment>
<proteinExistence type="predicted"/>
<evidence type="ECO:0008006" key="5">
    <source>
        <dbReference type="Google" id="ProtNLM"/>
    </source>
</evidence>
<keyword evidence="4" id="KW-1185">Reference proteome</keyword>
<dbReference type="EMBL" id="QPIG01000001">
    <property type="protein sequence ID" value="RCU58384.1"/>
    <property type="molecule type" value="Genomic_DNA"/>
</dbReference>
<evidence type="ECO:0000313" key="3">
    <source>
        <dbReference type="EMBL" id="RCU58384.1"/>
    </source>
</evidence>
<keyword evidence="1" id="KW-1133">Transmembrane helix</keyword>
<evidence type="ECO:0000313" key="4">
    <source>
        <dbReference type="Proteomes" id="UP000252249"/>
    </source>
</evidence>
<accession>A0A368P8G0</accession>
<feature type="transmembrane region" description="Helical" evidence="1">
    <location>
        <begin position="42"/>
        <end position="60"/>
    </location>
</feature>
<protein>
    <recommendedName>
        <fullName evidence="5">Signal peptidase</fullName>
    </recommendedName>
</protein>
<keyword evidence="1" id="KW-0812">Transmembrane</keyword>
<reference evidence="3 4" key="1">
    <citation type="submission" date="2018-07" db="EMBL/GenBank/DDBJ databases">
        <title>Oceanihabitans testaceum sp. nov., isolated from marine sediment.</title>
        <authorList>
            <person name="Li C.-M."/>
        </authorList>
    </citation>
    <scope>NUCLEOTIDE SEQUENCE [LARGE SCALE GENOMIC DNA]</scope>
    <source>
        <strain evidence="3 4">S9-10</strain>
    </source>
</reference>
<keyword evidence="1" id="KW-0472">Membrane</keyword>
<dbReference type="AlphaFoldDB" id="A0A368P8G0"/>
<gene>
    <name evidence="3" type="ORF">DU428_03140</name>
</gene>
<keyword evidence="2" id="KW-0732">Signal</keyword>
<name>A0A368P8G0_9FLAO</name>
<organism evidence="3 4">
    <name type="scientific">Oceanihabitans sediminis</name>
    <dbReference type="NCBI Taxonomy" id="1812012"/>
    <lineage>
        <taxon>Bacteria</taxon>
        <taxon>Pseudomonadati</taxon>
        <taxon>Bacteroidota</taxon>
        <taxon>Flavobacteriia</taxon>
        <taxon>Flavobacteriales</taxon>
        <taxon>Flavobacteriaceae</taxon>
        <taxon>Oceanihabitans</taxon>
    </lineage>
</organism>
<sequence>MINRNKNMLASVLFVLISFVCVAQDTPQPPAPAPPPGLPIDSGVYVILVIGLMYGAYKILRFKVNSKA</sequence>
<feature type="chain" id="PRO_5016694583" description="Signal peptidase" evidence="2">
    <location>
        <begin position="24"/>
        <end position="68"/>
    </location>
</feature>
<dbReference type="Proteomes" id="UP000252249">
    <property type="component" value="Unassembled WGS sequence"/>
</dbReference>
<feature type="signal peptide" evidence="2">
    <location>
        <begin position="1"/>
        <end position="23"/>
    </location>
</feature>